<feature type="domain" description="KIB1-4 beta-propeller" evidence="5">
    <location>
        <begin position="19"/>
        <end position="245"/>
    </location>
</feature>
<comment type="similarity">
    <text evidence="2">Belongs to the kiwellin family.</text>
</comment>
<keyword evidence="4" id="KW-0732">Signal</keyword>
<dbReference type="GO" id="GO:0005576">
    <property type="term" value="C:extracellular region"/>
    <property type="evidence" value="ECO:0007669"/>
    <property type="project" value="UniProtKB-SubCell"/>
</dbReference>
<accession>A0A1R3I855</accession>
<evidence type="ECO:0000313" key="6">
    <source>
        <dbReference type="EMBL" id="OMO78738.1"/>
    </source>
</evidence>
<dbReference type="PANTHER" id="PTHR33191:SF77">
    <property type="entry name" value="RIPENING-RELATED PROTEIN 1"/>
    <property type="match status" value="1"/>
</dbReference>
<dbReference type="Proteomes" id="UP000188268">
    <property type="component" value="Unassembled WGS sequence"/>
</dbReference>
<dbReference type="Pfam" id="PF24300">
    <property type="entry name" value="KWL1"/>
    <property type="match status" value="1"/>
</dbReference>
<evidence type="ECO:0000256" key="4">
    <source>
        <dbReference type="ARBA" id="ARBA00022729"/>
    </source>
</evidence>
<sequence length="619" mass="70603">MGIRRIHEGTLENLFTELTGSRNKGWFIEEPNYTCYLRNMNTREKKTLPDLPDKYGYLRHIILTAPPPNAPQPCFVFFLIANRCFLLFCRPGDDEWKKWRYDQNQQEKHSLSDAVKCNDKVYVLYGPTSRLCEIEILGNGDGDGVFNLKRYDAILPVSSPFSTYRLVESCGELFVVWRKSIFDINVFKMDFSQNQNRWQQVFNLSPDRCFALRCGTSTSFSPPELGGGVDNNTIFLKKLELTIVDRTSIVTEEKDDDQSLYSFNLADMSLSVSRVRSGATPWTLHDQIMTIRNGKVICFKRNNLQDNWFVLGSSSISFPSDGRQFLACYQGELMSVWIDDQRRDSIHVFKLNSEGDGWVQTKSLDDKILYLSQTTTLTVEAMSLSPRVRNTVQLCMFSEIHGKDKNAGNISYSFKDQRFHVYKDSIQGYSPIGDLFDTKEIFLRGTWIQPLVQPHAIWNLRRGRIEGKNPPPGQCNQENDSDCCKDGKWYTIYTCSPPVSTKTKATLTLNSFEAGGDGGGPSECDNQYHSDDDPVVALSTGWFNHKKRCLKYINIYGNGKSVRAKVVDECDSTMGCDSDHDYQPPCPNNIVDASKAVWKALEVPESDWGDIDIYWSDTE</sequence>
<name>A0A1R3I855_COCAP</name>
<gene>
    <name evidence="6" type="ORF">CCACVL1_14149</name>
</gene>
<keyword evidence="7" id="KW-1185">Reference proteome</keyword>
<comment type="caution">
    <text evidence="6">The sequence shown here is derived from an EMBL/GenBank/DDBJ whole genome shotgun (WGS) entry which is preliminary data.</text>
</comment>
<dbReference type="InterPro" id="IPR039271">
    <property type="entry name" value="Kiwellin-like"/>
</dbReference>
<organism evidence="6 7">
    <name type="scientific">Corchorus capsularis</name>
    <name type="common">Jute</name>
    <dbReference type="NCBI Taxonomy" id="210143"/>
    <lineage>
        <taxon>Eukaryota</taxon>
        <taxon>Viridiplantae</taxon>
        <taxon>Streptophyta</taxon>
        <taxon>Embryophyta</taxon>
        <taxon>Tracheophyta</taxon>
        <taxon>Spermatophyta</taxon>
        <taxon>Magnoliopsida</taxon>
        <taxon>eudicotyledons</taxon>
        <taxon>Gunneridae</taxon>
        <taxon>Pentapetalae</taxon>
        <taxon>rosids</taxon>
        <taxon>malvids</taxon>
        <taxon>Malvales</taxon>
        <taxon>Malvaceae</taxon>
        <taxon>Grewioideae</taxon>
        <taxon>Apeibeae</taxon>
        <taxon>Corchorus</taxon>
    </lineage>
</organism>
<dbReference type="STRING" id="210143.A0A1R3I855"/>
<dbReference type="EMBL" id="AWWV01010522">
    <property type="protein sequence ID" value="OMO78738.1"/>
    <property type="molecule type" value="Genomic_DNA"/>
</dbReference>
<dbReference type="CDD" id="cd22270">
    <property type="entry name" value="DPBB_kiwellin-like"/>
    <property type="match status" value="1"/>
</dbReference>
<dbReference type="OrthoDB" id="1863935at2759"/>
<dbReference type="AlphaFoldDB" id="A0A1R3I855"/>
<comment type="subcellular location">
    <subcellularLocation>
        <location evidence="1">Secreted</location>
    </subcellularLocation>
</comment>
<dbReference type="SUPFAM" id="SSF50685">
    <property type="entry name" value="Barwin-like endoglucanases"/>
    <property type="match status" value="1"/>
</dbReference>
<dbReference type="Gene3D" id="2.40.40.10">
    <property type="entry name" value="RlpA-like domain"/>
    <property type="match status" value="1"/>
</dbReference>
<reference evidence="6 7" key="1">
    <citation type="submission" date="2013-09" db="EMBL/GenBank/DDBJ databases">
        <title>Corchorus capsularis genome sequencing.</title>
        <authorList>
            <person name="Alam M."/>
            <person name="Haque M.S."/>
            <person name="Islam M.S."/>
            <person name="Emdad E.M."/>
            <person name="Islam M.M."/>
            <person name="Ahmed B."/>
            <person name="Halim A."/>
            <person name="Hossen Q.M.M."/>
            <person name="Hossain M.Z."/>
            <person name="Ahmed R."/>
            <person name="Khan M.M."/>
            <person name="Islam R."/>
            <person name="Rashid M.M."/>
            <person name="Khan S.A."/>
            <person name="Rahman M.S."/>
            <person name="Alam M."/>
        </authorList>
    </citation>
    <scope>NUCLEOTIDE SEQUENCE [LARGE SCALE GENOMIC DNA]</scope>
    <source>
        <strain evidence="7">cv. CVL-1</strain>
        <tissue evidence="6">Whole seedling</tissue>
    </source>
</reference>
<dbReference type="PANTHER" id="PTHR33191">
    <property type="entry name" value="RIPENING-RELATED PROTEIN 2-RELATED"/>
    <property type="match status" value="1"/>
</dbReference>
<evidence type="ECO:0000256" key="2">
    <source>
        <dbReference type="ARBA" id="ARBA00005592"/>
    </source>
</evidence>
<protein>
    <submittedName>
        <fullName evidence="6">Barwin-related endoglucanase</fullName>
    </submittedName>
</protein>
<evidence type="ECO:0000256" key="3">
    <source>
        <dbReference type="ARBA" id="ARBA00022525"/>
    </source>
</evidence>
<dbReference type="InterPro" id="IPR005174">
    <property type="entry name" value="KIB1-4_b-propeller"/>
</dbReference>
<dbReference type="Pfam" id="PF03478">
    <property type="entry name" value="Beta-prop_KIB1-4"/>
    <property type="match status" value="1"/>
</dbReference>
<proteinExistence type="inferred from homology"/>
<evidence type="ECO:0000313" key="7">
    <source>
        <dbReference type="Proteomes" id="UP000188268"/>
    </source>
</evidence>
<dbReference type="Gramene" id="OMO78738">
    <property type="protein sequence ID" value="OMO78738"/>
    <property type="gene ID" value="CCACVL1_14149"/>
</dbReference>
<dbReference type="InterPro" id="IPR036908">
    <property type="entry name" value="RlpA-like_sf"/>
</dbReference>
<evidence type="ECO:0000256" key="1">
    <source>
        <dbReference type="ARBA" id="ARBA00004613"/>
    </source>
</evidence>
<keyword evidence="3" id="KW-0964">Secreted</keyword>
<evidence type="ECO:0000259" key="5">
    <source>
        <dbReference type="Pfam" id="PF03478"/>
    </source>
</evidence>